<dbReference type="AlphaFoldDB" id="A0ABD6BCS0"/>
<name>A0ABD6BCS0_9EURY</name>
<feature type="transmembrane region" description="Helical" evidence="1">
    <location>
        <begin position="140"/>
        <end position="166"/>
    </location>
</feature>
<evidence type="ECO:0000313" key="2">
    <source>
        <dbReference type="EMBL" id="MFD1527810.1"/>
    </source>
</evidence>
<feature type="transmembrane region" description="Helical" evidence="1">
    <location>
        <begin position="105"/>
        <end position="125"/>
    </location>
</feature>
<evidence type="ECO:0000313" key="3">
    <source>
        <dbReference type="Proteomes" id="UP001597111"/>
    </source>
</evidence>
<keyword evidence="1" id="KW-0812">Transmembrane</keyword>
<keyword evidence="3" id="KW-1185">Reference proteome</keyword>
<dbReference type="RefSeq" id="WP_379730407.1">
    <property type="nucleotide sequence ID" value="NZ_JBHSWZ010000003.1"/>
</dbReference>
<protein>
    <submittedName>
        <fullName evidence="2">Uncharacterized protein</fullName>
    </submittedName>
</protein>
<sequence length="174" mass="18489">MSMTKNGILSTHDGNGTHPEELLNVLRESDKLVLGTGDIAGAVDLSDTAVREHLNALQEDDRVIKQQVGGADVWGLPPTEIQNPIPPELDRLARFNKEMREFFEVTRFLGVGFMLLGALIVMVAISDPVTSALSIQLTDAALIVIGAGLAASGGATWFLGGGLVLITKLLESKS</sequence>
<evidence type="ECO:0000256" key="1">
    <source>
        <dbReference type="SAM" id="Phobius"/>
    </source>
</evidence>
<accession>A0ABD6BCS0</accession>
<keyword evidence="1" id="KW-0472">Membrane</keyword>
<organism evidence="2 3">
    <name type="scientific">Halolamina salina</name>
    <dbReference type="NCBI Taxonomy" id="1220023"/>
    <lineage>
        <taxon>Archaea</taxon>
        <taxon>Methanobacteriati</taxon>
        <taxon>Methanobacteriota</taxon>
        <taxon>Stenosarchaea group</taxon>
        <taxon>Halobacteria</taxon>
        <taxon>Halobacteriales</taxon>
        <taxon>Haloferacaceae</taxon>
    </lineage>
</organism>
<dbReference type="Proteomes" id="UP001597111">
    <property type="component" value="Unassembled WGS sequence"/>
</dbReference>
<reference evidence="2 3" key="1">
    <citation type="journal article" date="2019" name="Int. J. Syst. Evol. Microbiol.">
        <title>The Global Catalogue of Microorganisms (GCM) 10K type strain sequencing project: providing services to taxonomists for standard genome sequencing and annotation.</title>
        <authorList>
            <consortium name="The Broad Institute Genomics Platform"/>
            <consortium name="The Broad Institute Genome Sequencing Center for Infectious Disease"/>
            <person name="Wu L."/>
            <person name="Ma J."/>
        </authorList>
    </citation>
    <scope>NUCLEOTIDE SEQUENCE [LARGE SCALE GENOMIC DNA]</scope>
    <source>
        <strain evidence="2 3">CGMCC 1.12285</strain>
    </source>
</reference>
<comment type="caution">
    <text evidence="2">The sequence shown here is derived from an EMBL/GenBank/DDBJ whole genome shotgun (WGS) entry which is preliminary data.</text>
</comment>
<keyword evidence="1" id="KW-1133">Transmembrane helix</keyword>
<gene>
    <name evidence="2" type="ORF">ACFR9S_16135</name>
</gene>
<proteinExistence type="predicted"/>
<dbReference type="EMBL" id="JBHUDH010000258">
    <property type="protein sequence ID" value="MFD1527810.1"/>
    <property type="molecule type" value="Genomic_DNA"/>
</dbReference>